<evidence type="ECO:0000313" key="1">
    <source>
        <dbReference type="EMBL" id="EDQ99166.1"/>
    </source>
</evidence>
<dbReference type="EMBL" id="DS547171">
    <property type="protein sequence ID" value="EDQ99166.1"/>
    <property type="molecule type" value="Genomic_DNA"/>
</dbReference>
<evidence type="ECO:0000313" key="2">
    <source>
        <dbReference type="Proteomes" id="UP000001194"/>
    </source>
</evidence>
<dbReference type="HOGENOM" id="CLU_3087648_0_0_1"/>
<dbReference type="InParanoid" id="B0E1W2"/>
<reference evidence="1 2" key="1">
    <citation type="journal article" date="2008" name="Nature">
        <title>The genome of Laccaria bicolor provides insights into mycorrhizal symbiosis.</title>
        <authorList>
            <person name="Martin F."/>
            <person name="Aerts A."/>
            <person name="Ahren D."/>
            <person name="Brun A."/>
            <person name="Danchin E.G.J."/>
            <person name="Duchaussoy F."/>
            <person name="Gibon J."/>
            <person name="Kohler A."/>
            <person name="Lindquist E."/>
            <person name="Pereda V."/>
            <person name="Salamov A."/>
            <person name="Shapiro H.J."/>
            <person name="Wuyts J."/>
            <person name="Blaudez D."/>
            <person name="Buee M."/>
            <person name="Brokstein P."/>
            <person name="Canbaeck B."/>
            <person name="Cohen D."/>
            <person name="Courty P.E."/>
            <person name="Coutinho P.M."/>
            <person name="Delaruelle C."/>
            <person name="Detter J.C."/>
            <person name="Deveau A."/>
            <person name="DiFazio S."/>
            <person name="Duplessis S."/>
            <person name="Fraissinet-Tachet L."/>
            <person name="Lucic E."/>
            <person name="Frey-Klett P."/>
            <person name="Fourrey C."/>
            <person name="Feussner I."/>
            <person name="Gay G."/>
            <person name="Grimwood J."/>
            <person name="Hoegger P.J."/>
            <person name="Jain P."/>
            <person name="Kilaru S."/>
            <person name="Labbe J."/>
            <person name="Lin Y.C."/>
            <person name="Legue V."/>
            <person name="Le Tacon F."/>
            <person name="Marmeisse R."/>
            <person name="Melayah D."/>
            <person name="Montanini B."/>
            <person name="Muratet M."/>
            <person name="Nehls U."/>
            <person name="Niculita-Hirzel H."/>
            <person name="Oudot-Le Secq M.P."/>
            <person name="Peter M."/>
            <person name="Quesneville H."/>
            <person name="Rajashekar B."/>
            <person name="Reich M."/>
            <person name="Rouhier N."/>
            <person name="Schmutz J."/>
            <person name="Yin T."/>
            <person name="Chalot M."/>
            <person name="Henrissat B."/>
            <person name="Kuees U."/>
            <person name="Lucas S."/>
            <person name="Van de Peer Y."/>
            <person name="Podila G.K."/>
            <person name="Polle A."/>
            <person name="Pukkila P.J."/>
            <person name="Richardson P.M."/>
            <person name="Rouze P."/>
            <person name="Sanders I.R."/>
            <person name="Stajich J.E."/>
            <person name="Tunlid A."/>
            <person name="Tuskan G."/>
            <person name="Grigoriev I.V."/>
        </authorList>
    </citation>
    <scope>NUCLEOTIDE SEQUENCE [LARGE SCALE GENOMIC DNA]</scope>
    <source>
        <strain evidence="2">S238N-H82 / ATCC MYA-4686</strain>
    </source>
</reference>
<dbReference type="Proteomes" id="UP000001194">
    <property type="component" value="Unassembled WGS sequence"/>
</dbReference>
<keyword evidence="2" id="KW-1185">Reference proteome</keyword>
<gene>
    <name evidence="1" type="ORF">LACBIDRAFT_317511</name>
</gene>
<sequence>MFYSKPGRIHSNFFGFWPTWRPTRSQLCELVLCHDPWPVRIPLHTPNVYAPA</sequence>
<name>B0E1W2_LACBS</name>
<dbReference type="GeneID" id="6085831"/>
<dbReference type="KEGG" id="lbc:LACBIDRAFT_317511"/>
<organism evidence="2">
    <name type="scientific">Laccaria bicolor (strain S238N-H82 / ATCC MYA-4686)</name>
    <name type="common">Bicoloured deceiver</name>
    <name type="synonym">Laccaria laccata var. bicolor</name>
    <dbReference type="NCBI Taxonomy" id="486041"/>
    <lineage>
        <taxon>Eukaryota</taxon>
        <taxon>Fungi</taxon>
        <taxon>Dikarya</taxon>
        <taxon>Basidiomycota</taxon>
        <taxon>Agaricomycotina</taxon>
        <taxon>Agaricomycetes</taxon>
        <taxon>Agaricomycetidae</taxon>
        <taxon>Agaricales</taxon>
        <taxon>Agaricineae</taxon>
        <taxon>Hydnangiaceae</taxon>
        <taxon>Laccaria</taxon>
    </lineage>
</organism>
<protein>
    <submittedName>
        <fullName evidence="1">Predicted protein</fullName>
    </submittedName>
</protein>
<proteinExistence type="predicted"/>
<dbReference type="RefSeq" id="XP_001890183.1">
    <property type="nucleotide sequence ID" value="XM_001890148.1"/>
</dbReference>
<accession>B0E1W2</accession>
<dbReference type="AlphaFoldDB" id="B0E1W2"/>